<evidence type="ECO:0008006" key="4">
    <source>
        <dbReference type="Google" id="ProtNLM"/>
    </source>
</evidence>
<name>A0A6A6XNZ8_9PLEO</name>
<feature type="signal peptide" evidence="1">
    <location>
        <begin position="1"/>
        <end position="25"/>
    </location>
</feature>
<sequence>MRLISFIYPALTTLVLGSLVTSGESAPRVLPSEPQVINASTIALYLNRDINEWPGPLASLPQDKPSTSDATGADDTDWSLRLYQDNNYKGYFAYYADTARMGACERTVVGTSSIEFIAHPRQFYCLFWDDENCDHSKTGLYVPESYPILWYLGWEDRIRSVQCYWA</sequence>
<dbReference type="Proteomes" id="UP000799757">
    <property type="component" value="Unassembled WGS sequence"/>
</dbReference>
<gene>
    <name evidence="2" type="ORF">K505DRAFT_333699</name>
</gene>
<organism evidence="2 3">
    <name type="scientific">Melanomma pulvis-pyrius CBS 109.77</name>
    <dbReference type="NCBI Taxonomy" id="1314802"/>
    <lineage>
        <taxon>Eukaryota</taxon>
        <taxon>Fungi</taxon>
        <taxon>Dikarya</taxon>
        <taxon>Ascomycota</taxon>
        <taxon>Pezizomycotina</taxon>
        <taxon>Dothideomycetes</taxon>
        <taxon>Pleosporomycetidae</taxon>
        <taxon>Pleosporales</taxon>
        <taxon>Melanommataceae</taxon>
        <taxon>Melanomma</taxon>
    </lineage>
</organism>
<keyword evidence="3" id="KW-1185">Reference proteome</keyword>
<accession>A0A6A6XNZ8</accession>
<protein>
    <recommendedName>
        <fullName evidence="4">AA1-like domain-containing protein</fullName>
    </recommendedName>
</protein>
<dbReference type="OrthoDB" id="3667385at2759"/>
<evidence type="ECO:0000313" key="2">
    <source>
        <dbReference type="EMBL" id="KAF2798170.1"/>
    </source>
</evidence>
<proteinExistence type="predicted"/>
<dbReference type="EMBL" id="MU001790">
    <property type="protein sequence ID" value="KAF2798170.1"/>
    <property type="molecule type" value="Genomic_DNA"/>
</dbReference>
<keyword evidence="1" id="KW-0732">Signal</keyword>
<evidence type="ECO:0000256" key="1">
    <source>
        <dbReference type="SAM" id="SignalP"/>
    </source>
</evidence>
<feature type="chain" id="PRO_5025658978" description="AA1-like domain-containing protein" evidence="1">
    <location>
        <begin position="26"/>
        <end position="166"/>
    </location>
</feature>
<reference evidence="2" key="1">
    <citation type="journal article" date="2020" name="Stud. Mycol.">
        <title>101 Dothideomycetes genomes: a test case for predicting lifestyles and emergence of pathogens.</title>
        <authorList>
            <person name="Haridas S."/>
            <person name="Albert R."/>
            <person name="Binder M."/>
            <person name="Bloem J."/>
            <person name="Labutti K."/>
            <person name="Salamov A."/>
            <person name="Andreopoulos B."/>
            <person name="Baker S."/>
            <person name="Barry K."/>
            <person name="Bills G."/>
            <person name="Bluhm B."/>
            <person name="Cannon C."/>
            <person name="Castanera R."/>
            <person name="Culley D."/>
            <person name="Daum C."/>
            <person name="Ezra D."/>
            <person name="Gonzalez J."/>
            <person name="Henrissat B."/>
            <person name="Kuo A."/>
            <person name="Liang C."/>
            <person name="Lipzen A."/>
            <person name="Lutzoni F."/>
            <person name="Magnuson J."/>
            <person name="Mondo S."/>
            <person name="Nolan M."/>
            <person name="Ohm R."/>
            <person name="Pangilinan J."/>
            <person name="Park H.-J."/>
            <person name="Ramirez L."/>
            <person name="Alfaro M."/>
            <person name="Sun H."/>
            <person name="Tritt A."/>
            <person name="Yoshinaga Y."/>
            <person name="Zwiers L.-H."/>
            <person name="Turgeon B."/>
            <person name="Goodwin S."/>
            <person name="Spatafora J."/>
            <person name="Crous P."/>
            <person name="Grigoriev I."/>
        </authorList>
    </citation>
    <scope>NUCLEOTIDE SEQUENCE</scope>
    <source>
        <strain evidence="2">CBS 109.77</strain>
    </source>
</reference>
<dbReference type="AlphaFoldDB" id="A0A6A6XNZ8"/>
<evidence type="ECO:0000313" key="3">
    <source>
        <dbReference type="Proteomes" id="UP000799757"/>
    </source>
</evidence>